<protein>
    <submittedName>
        <fullName evidence="2">Uncharacterized protein</fullName>
    </submittedName>
</protein>
<sequence>MPAGIHGESAATGPAENTSAAVATPTGNTRRENWLRENNTTDLAVLSPVVVADEG</sequence>
<dbReference type="AlphaFoldDB" id="A0A225E1J9"/>
<evidence type="ECO:0000313" key="3">
    <source>
        <dbReference type="Proteomes" id="UP000214646"/>
    </source>
</evidence>
<proteinExistence type="predicted"/>
<comment type="caution">
    <text evidence="2">The sequence shown here is derived from an EMBL/GenBank/DDBJ whole genome shotgun (WGS) entry which is preliminary data.</text>
</comment>
<reference evidence="3" key="1">
    <citation type="submission" date="2017-06" db="EMBL/GenBank/DDBJ databases">
        <title>Genome analysis of Fimbriiglobus ruber SP5, the first member of the order Planctomycetales with confirmed chitinolytic capability.</title>
        <authorList>
            <person name="Ravin N.V."/>
            <person name="Rakitin A.L."/>
            <person name="Ivanova A.A."/>
            <person name="Beletsky A.V."/>
            <person name="Kulichevskaya I.S."/>
            <person name="Mardanov A.V."/>
            <person name="Dedysh S.N."/>
        </authorList>
    </citation>
    <scope>NUCLEOTIDE SEQUENCE [LARGE SCALE GENOMIC DNA]</scope>
    <source>
        <strain evidence="3">SP5</strain>
    </source>
</reference>
<keyword evidence="3" id="KW-1185">Reference proteome</keyword>
<feature type="region of interest" description="Disordered" evidence="1">
    <location>
        <begin position="1"/>
        <end position="39"/>
    </location>
</feature>
<organism evidence="2 3">
    <name type="scientific">Fimbriiglobus ruber</name>
    <dbReference type="NCBI Taxonomy" id="1908690"/>
    <lineage>
        <taxon>Bacteria</taxon>
        <taxon>Pseudomonadati</taxon>
        <taxon>Planctomycetota</taxon>
        <taxon>Planctomycetia</taxon>
        <taxon>Gemmatales</taxon>
        <taxon>Gemmataceae</taxon>
        <taxon>Fimbriiglobus</taxon>
    </lineage>
</organism>
<gene>
    <name evidence="2" type="ORF">FRUB_01140</name>
</gene>
<accession>A0A225E1J9</accession>
<dbReference type="Proteomes" id="UP000214646">
    <property type="component" value="Unassembled WGS sequence"/>
</dbReference>
<evidence type="ECO:0000313" key="2">
    <source>
        <dbReference type="EMBL" id="OWK47441.1"/>
    </source>
</evidence>
<feature type="compositionally biased region" description="Polar residues" evidence="1">
    <location>
        <begin position="15"/>
        <end position="28"/>
    </location>
</feature>
<evidence type="ECO:0000256" key="1">
    <source>
        <dbReference type="SAM" id="MobiDB-lite"/>
    </source>
</evidence>
<dbReference type="EMBL" id="NIDE01000001">
    <property type="protein sequence ID" value="OWK47441.1"/>
    <property type="molecule type" value="Genomic_DNA"/>
</dbReference>
<name>A0A225E1J9_9BACT</name>